<accession>A0A5E5A893</accession>
<dbReference type="AlphaFoldDB" id="A0A5E5A893"/>
<evidence type="ECO:0000313" key="1">
    <source>
        <dbReference type="EMBL" id="VVE68330.1"/>
    </source>
</evidence>
<gene>
    <name evidence="1" type="ORF">PCA31118_02869</name>
</gene>
<dbReference type="EMBL" id="CABPSQ010000004">
    <property type="protein sequence ID" value="VVE68330.1"/>
    <property type="molecule type" value="Genomic_DNA"/>
</dbReference>
<dbReference type="OrthoDB" id="8939797at2"/>
<reference evidence="1 2" key="1">
    <citation type="submission" date="2019-08" db="EMBL/GenBank/DDBJ databases">
        <authorList>
            <person name="Peeters C."/>
        </authorList>
    </citation>
    <scope>NUCLEOTIDE SEQUENCE [LARGE SCALE GENOMIC DNA]</scope>
    <source>
        <strain evidence="1 2">LMG 31118</strain>
    </source>
</reference>
<keyword evidence="2" id="KW-1185">Reference proteome</keyword>
<name>A0A5E5A893_9BURK</name>
<protein>
    <submittedName>
        <fullName evidence="1">Uncharacterized protein</fullName>
    </submittedName>
</protein>
<evidence type="ECO:0000313" key="2">
    <source>
        <dbReference type="Proteomes" id="UP000414136"/>
    </source>
</evidence>
<dbReference type="RefSeq" id="WP_150625838.1">
    <property type="nucleotide sequence ID" value="NZ_CABPSQ010000004.1"/>
</dbReference>
<proteinExistence type="predicted"/>
<dbReference type="Proteomes" id="UP000414136">
    <property type="component" value="Unassembled WGS sequence"/>
</dbReference>
<organism evidence="1 2">
    <name type="scientific">Pandoraea captiosa</name>
    <dbReference type="NCBI Taxonomy" id="2508302"/>
    <lineage>
        <taxon>Bacteria</taxon>
        <taxon>Pseudomonadati</taxon>
        <taxon>Pseudomonadota</taxon>
        <taxon>Betaproteobacteria</taxon>
        <taxon>Burkholderiales</taxon>
        <taxon>Burkholderiaceae</taxon>
        <taxon>Pandoraea</taxon>
    </lineage>
</organism>
<sequence length="316" mass="34631">MNASKRAMTISEFTLEISSGSEFVYNNGLSQARITIIIAADSTLTKDERDSLRLCDADSRQTIPVVDSSVPVPAAWGASTQKNAYDFYPSGATPPTLAPDTKARVQEVFHQYVQTADFAGTRRKFGARITLDAGGDVYSMDTEGSKGEVEIVSSQYPMPSFSAWHMEWDNPDKFEVGSTIKVTVYHLGMTDNGKRYGIRTITVAPQSWASTFRWLSPNSSTGAFCGYAPPPDTQTPQQRFVYSHESSMGDYRPATNNYSRHGCASVAFVSRVGGLPYAGGVNMQGSVYILRDQYGTTHRVRVNIATSLDEMTLTQA</sequence>